<proteinExistence type="predicted"/>
<dbReference type="Proteomes" id="UP000019140">
    <property type="component" value="Unassembled WGS sequence"/>
</dbReference>
<accession>W4M458</accession>
<name>W4M458_9BACT</name>
<dbReference type="SUPFAM" id="SSF81301">
    <property type="entry name" value="Nucleotidyltransferase"/>
    <property type="match status" value="1"/>
</dbReference>
<comment type="caution">
    <text evidence="1">The sequence shown here is derived from an EMBL/GenBank/DDBJ whole genome shotgun (WGS) entry which is preliminary data.</text>
</comment>
<dbReference type="InterPro" id="IPR043519">
    <property type="entry name" value="NT_sf"/>
</dbReference>
<protein>
    <recommendedName>
        <fullName evidence="3">Polymerase nucleotidyl transferase domain-containing protein</fullName>
    </recommendedName>
</protein>
<dbReference type="InterPro" id="IPR053860">
    <property type="entry name" value="DUF6932"/>
</dbReference>
<keyword evidence="2" id="KW-1185">Reference proteome</keyword>
<evidence type="ECO:0000313" key="2">
    <source>
        <dbReference type="Proteomes" id="UP000019140"/>
    </source>
</evidence>
<dbReference type="Pfam" id="PF22014">
    <property type="entry name" value="DUF6932"/>
    <property type="match status" value="1"/>
</dbReference>
<dbReference type="HOGENOM" id="CLU_136656_0_0_7"/>
<sequence>MRWPDFNERGDLPIGVYRAQIADVIAYFGSGTAQRMAISEQLERIYELARSTGYLHRFIIFGSYVTAELNPNDIDIFLVMQGSFQPREAPIEAQSLFRHGTAQNEFSTSIFWVNAETSLADTEDLIIGWQTRRDLQRRGIVEVVEHD</sequence>
<evidence type="ECO:0000313" key="1">
    <source>
        <dbReference type="EMBL" id="ETX04975.1"/>
    </source>
</evidence>
<organism evidence="1 2">
    <name type="scientific">Candidatus Entotheonella gemina</name>
    <dbReference type="NCBI Taxonomy" id="1429439"/>
    <lineage>
        <taxon>Bacteria</taxon>
        <taxon>Pseudomonadati</taxon>
        <taxon>Nitrospinota/Tectimicrobiota group</taxon>
        <taxon>Candidatus Tectimicrobiota</taxon>
        <taxon>Candidatus Entotheonellia</taxon>
        <taxon>Candidatus Entotheonellales</taxon>
        <taxon>Candidatus Entotheonellaceae</taxon>
        <taxon>Candidatus Entotheonella</taxon>
    </lineage>
</organism>
<dbReference type="EMBL" id="AZHX01001074">
    <property type="protein sequence ID" value="ETX04975.1"/>
    <property type="molecule type" value="Genomic_DNA"/>
</dbReference>
<dbReference type="AlphaFoldDB" id="W4M458"/>
<reference evidence="1 2" key="1">
    <citation type="journal article" date="2014" name="Nature">
        <title>An environmental bacterial taxon with a large and distinct metabolic repertoire.</title>
        <authorList>
            <person name="Wilson M.C."/>
            <person name="Mori T."/>
            <person name="Ruckert C."/>
            <person name="Uria A.R."/>
            <person name="Helf M.J."/>
            <person name="Takada K."/>
            <person name="Gernert C."/>
            <person name="Steffens U.A."/>
            <person name="Heycke N."/>
            <person name="Schmitt S."/>
            <person name="Rinke C."/>
            <person name="Helfrich E.J."/>
            <person name="Brachmann A.O."/>
            <person name="Gurgui C."/>
            <person name="Wakimoto T."/>
            <person name="Kracht M."/>
            <person name="Crusemann M."/>
            <person name="Hentschel U."/>
            <person name="Abe I."/>
            <person name="Matsunaga S."/>
            <person name="Kalinowski J."/>
            <person name="Takeyama H."/>
            <person name="Piel J."/>
        </authorList>
    </citation>
    <scope>NUCLEOTIDE SEQUENCE [LARGE SCALE GENOMIC DNA]</scope>
    <source>
        <strain evidence="2">TSY2</strain>
    </source>
</reference>
<gene>
    <name evidence="1" type="ORF">ETSY2_25725</name>
</gene>
<evidence type="ECO:0008006" key="3">
    <source>
        <dbReference type="Google" id="ProtNLM"/>
    </source>
</evidence>